<gene>
    <name evidence="12" type="primary">nspC</name>
    <name evidence="12" type="ORF">CQA66_01665</name>
</gene>
<dbReference type="Gene3D" id="3.20.20.10">
    <property type="entry name" value="Alanine racemase"/>
    <property type="match status" value="1"/>
</dbReference>
<evidence type="ECO:0000256" key="2">
    <source>
        <dbReference type="ARBA" id="ARBA00012259"/>
    </source>
</evidence>
<dbReference type="Pfam" id="PF00278">
    <property type="entry name" value="Orn_DAP_Arg_deC"/>
    <property type="match status" value="1"/>
</dbReference>
<protein>
    <recommendedName>
        <fullName evidence="3">Carboxynorspermidine/carboxyspermidine decarboxylase</fullName>
        <ecNumber evidence="2">4.1.1.96</ecNumber>
    </recommendedName>
</protein>
<evidence type="ECO:0000256" key="10">
    <source>
        <dbReference type="ARBA" id="ARBA00047389"/>
    </source>
</evidence>
<accession>A0A3D8J8Q3</accession>
<evidence type="ECO:0000313" key="12">
    <source>
        <dbReference type="EMBL" id="RDU73486.1"/>
    </source>
</evidence>
<name>A0A3D8J8Q3_9HELI</name>
<comment type="similarity">
    <text evidence="8">Belongs to the Orn/Lys/Arg decarboxylase class-II family. NspC subfamily.</text>
</comment>
<evidence type="ECO:0000256" key="5">
    <source>
        <dbReference type="ARBA" id="ARBA00022898"/>
    </source>
</evidence>
<dbReference type="PANTHER" id="PTHR43727:SF1">
    <property type="entry name" value="CARBOXYNORSPERMIDINE_CARBOXYSPERMIDINE DECARBOXYLASE"/>
    <property type="match status" value="1"/>
</dbReference>
<dbReference type="CDD" id="cd06829">
    <property type="entry name" value="PLPDE_III_CANSDC"/>
    <property type="match status" value="1"/>
</dbReference>
<comment type="cofactor">
    <cofactor evidence="1">
        <name>pyridoxal 5'-phosphate</name>
        <dbReference type="ChEBI" id="CHEBI:597326"/>
    </cofactor>
</comment>
<evidence type="ECO:0000256" key="1">
    <source>
        <dbReference type="ARBA" id="ARBA00001933"/>
    </source>
</evidence>
<dbReference type="SUPFAM" id="SSF51419">
    <property type="entry name" value="PLP-binding barrel"/>
    <property type="match status" value="1"/>
</dbReference>
<evidence type="ECO:0000259" key="11">
    <source>
        <dbReference type="Pfam" id="PF00278"/>
    </source>
</evidence>
<evidence type="ECO:0000313" key="13">
    <source>
        <dbReference type="Proteomes" id="UP000256424"/>
    </source>
</evidence>
<proteinExistence type="inferred from homology"/>
<evidence type="ECO:0000256" key="8">
    <source>
        <dbReference type="ARBA" id="ARBA00025802"/>
    </source>
</evidence>
<comment type="catalytic activity">
    <reaction evidence="9">
        <text>carboxyspermidine + H(+) = spermidine + CO2</text>
        <dbReference type="Rhea" id="RHEA:34095"/>
        <dbReference type="ChEBI" id="CHEBI:15378"/>
        <dbReference type="ChEBI" id="CHEBI:16526"/>
        <dbReference type="ChEBI" id="CHEBI:57834"/>
        <dbReference type="ChEBI" id="CHEBI:65072"/>
        <dbReference type="EC" id="4.1.1.96"/>
    </reaction>
</comment>
<dbReference type="GO" id="GO:0045312">
    <property type="term" value="P:nor-spermidine biosynthetic process"/>
    <property type="evidence" value="ECO:0007669"/>
    <property type="project" value="InterPro"/>
</dbReference>
<dbReference type="GO" id="GO:0008295">
    <property type="term" value="P:spermidine biosynthetic process"/>
    <property type="evidence" value="ECO:0007669"/>
    <property type="project" value="UniProtKB-KW"/>
</dbReference>
<keyword evidence="7" id="KW-0456">Lyase</keyword>
<dbReference type="EMBL" id="NXLW01000002">
    <property type="protein sequence ID" value="RDU73486.1"/>
    <property type="molecule type" value="Genomic_DNA"/>
</dbReference>
<evidence type="ECO:0000256" key="4">
    <source>
        <dbReference type="ARBA" id="ARBA00022793"/>
    </source>
</evidence>
<keyword evidence="5" id="KW-0663">Pyridoxal phosphate</keyword>
<dbReference type="InterPro" id="IPR005730">
    <property type="entry name" value="Nsp_de-COase"/>
</dbReference>
<dbReference type="GO" id="GO:0009089">
    <property type="term" value="P:lysine biosynthetic process via diaminopimelate"/>
    <property type="evidence" value="ECO:0007669"/>
    <property type="project" value="TreeGrafter"/>
</dbReference>
<evidence type="ECO:0000256" key="9">
    <source>
        <dbReference type="ARBA" id="ARBA00047351"/>
    </source>
</evidence>
<dbReference type="OrthoDB" id="9804410at2"/>
<feature type="domain" description="Orn/DAP/Arg decarboxylase 2 C-terminal" evidence="11">
    <location>
        <begin position="227"/>
        <end position="451"/>
    </location>
</feature>
<dbReference type="NCBIfam" id="TIGR01047">
    <property type="entry name" value="nspC"/>
    <property type="match status" value="1"/>
</dbReference>
<dbReference type="EC" id="4.1.1.96" evidence="2"/>
<evidence type="ECO:0000256" key="3">
    <source>
        <dbReference type="ARBA" id="ARBA00013633"/>
    </source>
</evidence>
<evidence type="ECO:0000256" key="6">
    <source>
        <dbReference type="ARBA" id="ARBA00023066"/>
    </source>
</evidence>
<comment type="caution">
    <text evidence="12">The sequence shown here is derived from an EMBL/GenBank/DDBJ whole genome shotgun (WGS) entry which is preliminary data.</text>
</comment>
<dbReference type="Gene3D" id="2.40.37.10">
    <property type="entry name" value="Lyase, Ornithine Decarboxylase, Chain A, domain 1"/>
    <property type="match status" value="1"/>
</dbReference>
<dbReference type="InterPro" id="IPR029066">
    <property type="entry name" value="PLP-binding_barrel"/>
</dbReference>
<dbReference type="GO" id="GO:0008836">
    <property type="term" value="F:diaminopimelate decarboxylase activity"/>
    <property type="evidence" value="ECO:0007669"/>
    <property type="project" value="TreeGrafter"/>
</dbReference>
<keyword evidence="13" id="KW-1185">Reference proteome</keyword>
<dbReference type="Proteomes" id="UP000256424">
    <property type="component" value="Unassembled WGS sequence"/>
</dbReference>
<keyword evidence="6" id="KW-0745">Spermidine biosynthesis</keyword>
<dbReference type="InterPro" id="IPR022643">
    <property type="entry name" value="De-COase2_C"/>
</dbReference>
<dbReference type="AlphaFoldDB" id="A0A3D8J8Q3"/>
<reference evidence="12 13" key="1">
    <citation type="submission" date="2018-04" db="EMBL/GenBank/DDBJ databases">
        <title>Novel Campyloabacter and Helicobacter Species and Strains.</title>
        <authorList>
            <person name="Mannion A.J."/>
            <person name="Shen Z."/>
            <person name="Fox J.G."/>
        </authorList>
    </citation>
    <scope>NUCLEOTIDE SEQUENCE [LARGE SCALE GENOMIC DNA]</scope>
    <source>
        <strain evidence="12 13">MIT 97-5075</strain>
    </source>
</reference>
<comment type="catalytic activity">
    <reaction evidence="10">
        <text>carboxynorspermidine + H(+) = norspermidine + CO2</text>
        <dbReference type="Rhea" id="RHEA:34099"/>
        <dbReference type="ChEBI" id="CHEBI:15378"/>
        <dbReference type="ChEBI" id="CHEBI:16526"/>
        <dbReference type="ChEBI" id="CHEBI:57920"/>
        <dbReference type="ChEBI" id="CHEBI:65070"/>
        <dbReference type="EC" id="4.1.1.96"/>
    </reaction>
</comment>
<dbReference type="InterPro" id="IPR009006">
    <property type="entry name" value="Ala_racemase/Decarboxylase_C"/>
</dbReference>
<dbReference type="SUPFAM" id="SSF50621">
    <property type="entry name" value="Alanine racemase C-terminal domain-like"/>
    <property type="match status" value="1"/>
</dbReference>
<organism evidence="12 13">
    <name type="scientific">Helicobacter aurati</name>
    <dbReference type="NCBI Taxonomy" id="137778"/>
    <lineage>
        <taxon>Bacteria</taxon>
        <taxon>Pseudomonadati</taxon>
        <taxon>Campylobacterota</taxon>
        <taxon>Epsilonproteobacteria</taxon>
        <taxon>Campylobacterales</taxon>
        <taxon>Helicobacteraceae</taxon>
        <taxon>Helicobacter</taxon>
    </lineage>
</organism>
<dbReference type="PANTHER" id="PTHR43727">
    <property type="entry name" value="DIAMINOPIMELATE DECARBOXYLASE"/>
    <property type="match status" value="1"/>
</dbReference>
<keyword evidence="4" id="KW-0210">Decarboxylase</keyword>
<sequence>MLYIPTNESYQSRYNKQYRINQRIRNDLSVSTGLEAYESESKLHCNVSLYDLVSAIPSPCYVLYYDALEFNLKLLHEIAHASDCKILVALKGYSFWREFDSVCKYLHGATCSGAWEARLAYEEIIKRQEQCRQEVESFDKNSTHIGSKDYYSVKDICVFSPAYKESQMQEILEYATHIIFNSFGQWHRFKPMIDSKNRHLLKENKKKIEIGLRINPLYSEVQPPIYNPCVSKSRLGIIPSEFYKDIESYASLYGYATIQDFFAAEFNGLHFHTHCEQDSEALARTLPHVIRYFDSFIKLSSWINFGGGHHITREDYNCDLLISLIKNFKNQYHNIEIFLEPGEAVGWQCGDLIGTVVDIIHNEGNIAILDISASCHTPDCLEMPYRPMCYKISYQKSTLSPTLHIESDLGANKGKYSYRFGGPTCLAGDIIGDYSFDTELHIGDRVALCDMMHYTIVKNTTFNGIELPKLGVIKEDKFTLLKDFNYRHFKDRN</sequence>
<evidence type="ECO:0000256" key="7">
    <source>
        <dbReference type="ARBA" id="ARBA00023239"/>
    </source>
</evidence>